<keyword evidence="2" id="KW-0812">Transmembrane</keyword>
<organism evidence="4 5">
    <name type="scientific">Pseudoclavibacter endophyticus</name>
    <dbReference type="NCBI Taxonomy" id="1778590"/>
    <lineage>
        <taxon>Bacteria</taxon>
        <taxon>Bacillati</taxon>
        <taxon>Actinomycetota</taxon>
        <taxon>Actinomycetes</taxon>
        <taxon>Micrococcales</taxon>
        <taxon>Microbacteriaceae</taxon>
        <taxon>Pseudoclavibacter</taxon>
    </lineage>
</organism>
<accession>A0A6H9WDL4</accession>
<sequence length="252" mass="26552">MTEREGPDANAFGWAAPDEPAVAGHVASGHPEAAQPTALRSSAERAADAPHPRDIARSSTADVDASRRRGLDAEARRRRSTRHRFIGIAAVITVVLAIGAGALGYLLNPFAPQPAPMVVSTPTSGPGVPGYVSGGRLAAGQCYASYTSAWQDEFELADCTTPHAAELYAVVSATEFAADDEYPGEALLQSQAMRACQAPTSINMTVASGIDDLRIEASFAMSQSDWDAGVRNYWCFASRESGEPLTDPLTLT</sequence>
<evidence type="ECO:0000256" key="1">
    <source>
        <dbReference type="SAM" id="MobiDB-lite"/>
    </source>
</evidence>
<keyword evidence="2" id="KW-1133">Transmembrane helix</keyword>
<dbReference type="EMBL" id="WBJY01000001">
    <property type="protein sequence ID" value="KAB1649042.1"/>
    <property type="molecule type" value="Genomic_DNA"/>
</dbReference>
<evidence type="ECO:0000313" key="4">
    <source>
        <dbReference type="EMBL" id="KAB1649042.1"/>
    </source>
</evidence>
<feature type="compositionally biased region" description="Basic and acidic residues" evidence="1">
    <location>
        <begin position="42"/>
        <end position="56"/>
    </location>
</feature>
<dbReference type="OrthoDB" id="5112895at2"/>
<keyword evidence="5" id="KW-1185">Reference proteome</keyword>
<evidence type="ECO:0000313" key="5">
    <source>
        <dbReference type="Proteomes" id="UP000431744"/>
    </source>
</evidence>
<comment type="caution">
    <text evidence="4">The sequence shown here is derived from an EMBL/GenBank/DDBJ whole genome shotgun (WGS) entry which is preliminary data.</text>
</comment>
<dbReference type="AlphaFoldDB" id="A0A6H9WDL4"/>
<dbReference type="Pfam" id="PF13845">
    <property type="entry name" value="Septum_form"/>
    <property type="match status" value="1"/>
</dbReference>
<protein>
    <recommendedName>
        <fullName evidence="3">Septum formation-related domain-containing protein</fullName>
    </recommendedName>
</protein>
<feature type="compositionally biased region" description="Basic and acidic residues" evidence="1">
    <location>
        <begin position="64"/>
        <end position="75"/>
    </location>
</feature>
<dbReference type="Proteomes" id="UP000431744">
    <property type="component" value="Unassembled WGS sequence"/>
</dbReference>
<gene>
    <name evidence="4" type="ORF">F8O04_01790</name>
</gene>
<reference evidence="4 5" key="1">
    <citation type="submission" date="2019-09" db="EMBL/GenBank/DDBJ databases">
        <title>Phylogeny of genus Pseudoclavibacter and closely related genus.</title>
        <authorList>
            <person name="Li Y."/>
        </authorList>
    </citation>
    <scope>NUCLEOTIDE SEQUENCE [LARGE SCALE GENOMIC DNA]</scope>
    <source>
        <strain evidence="4 5">EGI 60007</strain>
    </source>
</reference>
<feature type="domain" description="Septum formation-related" evidence="3">
    <location>
        <begin position="139"/>
        <end position="236"/>
    </location>
</feature>
<proteinExistence type="predicted"/>
<evidence type="ECO:0000259" key="3">
    <source>
        <dbReference type="Pfam" id="PF13845"/>
    </source>
</evidence>
<keyword evidence="2" id="KW-0472">Membrane</keyword>
<dbReference type="InterPro" id="IPR026004">
    <property type="entry name" value="Septum_form"/>
</dbReference>
<feature type="transmembrane region" description="Helical" evidence="2">
    <location>
        <begin position="85"/>
        <end position="107"/>
    </location>
</feature>
<dbReference type="RefSeq" id="WP_158027604.1">
    <property type="nucleotide sequence ID" value="NZ_BMHG01000001.1"/>
</dbReference>
<evidence type="ECO:0000256" key="2">
    <source>
        <dbReference type="SAM" id="Phobius"/>
    </source>
</evidence>
<name>A0A6H9WDL4_9MICO</name>
<feature type="region of interest" description="Disordered" evidence="1">
    <location>
        <begin position="1"/>
        <end position="76"/>
    </location>
</feature>